<reference evidence="3 4" key="1">
    <citation type="submission" date="2020-08" db="EMBL/GenBank/DDBJ databases">
        <title>Sequencing the genomes of 1000 actinobacteria strains.</title>
        <authorList>
            <person name="Klenk H.-P."/>
        </authorList>
    </citation>
    <scope>NUCLEOTIDE SEQUENCE [LARGE SCALE GENOMIC DNA]</scope>
    <source>
        <strain evidence="3 4">DSM 44936</strain>
    </source>
</reference>
<name>A0A7X0IB83_9ACTN</name>
<gene>
    <name evidence="3" type="ORF">BJ992_001447</name>
</gene>
<protein>
    <submittedName>
        <fullName evidence="3">Phosphatidylglycerophosphate synthase</fullName>
    </submittedName>
</protein>
<keyword evidence="2" id="KW-1133">Transmembrane helix</keyword>
<keyword evidence="2" id="KW-0812">Transmembrane</keyword>
<dbReference type="Gene3D" id="1.20.120.1760">
    <property type="match status" value="1"/>
</dbReference>
<dbReference type="RefSeq" id="WP_343072528.1">
    <property type="nucleotide sequence ID" value="NZ_JACHIU010000001.1"/>
</dbReference>
<dbReference type="Proteomes" id="UP000555564">
    <property type="component" value="Unassembled WGS sequence"/>
</dbReference>
<sequence length="494" mass="49667">MPDLPPPSPAPRSSPGVTPRPARRPGHGGPASTVVAVVLGPSPGAAARLAAQLADLAVREHHVVTRVAGPSPPPGRATISDGLPGDLRAVAAAARACTGPVAVLPGDLVAHTEALALLLADPSRGTAALVSPPGGGPPVRVDHGRVVAAGNSFHVVTAANGAFRGVLQVGVADLATFAEAADELAGLAQAGALGGATDGEAVDLLLAGLVRLGVPVRAAPLGLLRAARVTGEREAEAAVAALAEVDEDRARLAATVRSGDGFTATYLVSTWTGPLVRLAARLGMTPNTVTGLSVGLAGLAAVAFSAGSRRALVAGAALLYLSFVLDGVDGRLARYTRAFSPVGAWLDASFGRVKEYAVYVGLAVGYAGGVAAGPAGPDGIWAMAVAAMLLQSVRHMIDFSYAGTGHAGPALERPGSALSVPAAPESRGRLAVLLDRHARGYWLRKIIVLPVGERVLLIALTAALANARVTFLALLAWGGVATLYTLTGRIARSL</sequence>
<evidence type="ECO:0000256" key="1">
    <source>
        <dbReference type="SAM" id="MobiDB-lite"/>
    </source>
</evidence>
<dbReference type="Pfam" id="PF01066">
    <property type="entry name" value="CDP-OH_P_transf"/>
    <property type="match status" value="1"/>
</dbReference>
<proteinExistence type="predicted"/>
<comment type="caution">
    <text evidence="3">The sequence shown here is derived from an EMBL/GenBank/DDBJ whole genome shotgun (WGS) entry which is preliminary data.</text>
</comment>
<organism evidence="3 4">
    <name type="scientific">Sphaerisporangium rubeum</name>
    <dbReference type="NCBI Taxonomy" id="321317"/>
    <lineage>
        <taxon>Bacteria</taxon>
        <taxon>Bacillati</taxon>
        <taxon>Actinomycetota</taxon>
        <taxon>Actinomycetes</taxon>
        <taxon>Streptosporangiales</taxon>
        <taxon>Streptosporangiaceae</taxon>
        <taxon>Sphaerisporangium</taxon>
    </lineage>
</organism>
<feature type="compositionally biased region" description="Pro residues" evidence="1">
    <location>
        <begin position="1"/>
        <end position="12"/>
    </location>
</feature>
<dbReference type="InterPro" id="IPR043130">
    <property type="entry name" value="CDP-OH_PTrfase_TM_dom"/>
</dbReference>
<keyword evidence="4" id="KW-1185">Reference proteome</keyword>
<dbReference type="GO" id="GO:0016020">
    <property type="term" value="C:membrane"/>
    <property type="evidence" value="ECO:0007669"/>
    <property type="project" value="InterPro"/>
</dbReference>
<evidence type="ECO:0000313" key="3">
    <source>
        <dbReference type="EMBL" id="MBB6472016.1"/>
    </source>
</evidence>
<keyword evidence="2" id="KW-0472">Membrane</keyword>
<dbReference type="GO" id="GO:0016780">
    <property type="term" value="F:phosphotransferase activity, for other substituted phosphate groups"/>
    <property type="evidence" value="ECO:0007669"/>
    <property type="project" value="InterPro"/>
</dbReference>
<dbReference type="GO" id="GO:0008654">
    <property type="term" value="P:phospholipid biosynthetic process"/>
    <property type="evidence" value="ECO:0007669"/>
    <property type="project" value="InterPro"/>
</dbReference>
<feature type="transmembrane region" description="Helical" evidence="2">
    <location>
        <begin position="471"/>
        <end position="491"/>
    </location>
</feature>
<evidence type="ECO:0000313" key="4">
    <source>
        <dbReference type="Proteomes" id="UP000555564"/>
    </source>
</evidence>
<dbReference type="EMBL" id="JACHIU010000001">
    <property type="protein sequence ID" value="MBB6472016.1"/>
    <property type="molecule type" value="Genomic_DNA"/>
</dbReference>
<dbReference type="InterPro" id="IPR000462">
    <property type="entry name" value="CDP-OH_P_trans"/>
</dbReference>
<feature type="region of interest" description="Disordered" evidence="1">
    <location>
        <begin position="1"/>
        <end position="30"/>
    </location>
</feature>
<dbReference type="AlphaFoldDB" id="A0A7X0IB83"/>
<evidence type="ECO:0000256" key="2">
    <source>
        <dbReference type="SAM" id="Phobius"/>
    </source>
</evidence>
<accession>A0A7X0IB83</accession>